<evidence type="ECO:0000313" key="2">
    <source>
        <dbReference type="Proteomes" id="UP000276133"/>
    </source>
</evidence>
<organism evidence="1 2">
    <name type="scientific">Brachionus plicatilis</name>
    <name type="common">Marine rotifer</name>
    <name type="synonym">Brachionus muelleri</name>
    <dbReference type="NCBI Taxonomy" id="10195"/>
    <lineage>
        <taxon>Eukaryota</taxon>
        <taxon>Metazoa</taxon>
        <taxon>Spiralia</taxon>
        <taxon>Gnathifera</taxon>
        <taxon>Rotifera</taxon>
        <taxon>Eurotatoria</taxon>
        <taxon>Monogononta</taxon>
        <taxon>Pseudotrocha</taxon>
        <taxon>Ploima</taxon>
        <taxon>Brachionidae</taxon>
        <taxon>Brachionus</taxon>
    </lineage>
</organism>
<dbReference type="EMBL" id="REGN01000509">
    <property type="protein sequence ID" value="RNA41374.1"/>
    <property type="molecule type" value="Genomic_DNA"/>
</dbReference>
<reference evidence="1 2" key="1">
    <citation type="journal article" date="2018" name="Sci. Rep.">
        <title>Genomic signatures of local adaptation to the degree of environmental predictability in rotifers.</title>
        <authorList>
            <person name="Franch-Gras L."/>
            <person name="Hahn C."/>
            <person name="Garcia-Roger E.M."/>
            <person name="Carmona M.J."/>
            <person name="Serra M."/>
            <person name="Gomez A."/>
        </authorList>
    </citation>
    <scope>NUCLEOTIDE SEQUENCE [LARGE SCALE GENOMIC DNA]</scope>
    <source>
        <strain evidence="1">HYR1</strain>
    </source>
</reference>
<proteinExistence type="predicted"/>
<comment type="caution">
    <text evidence="1">The sequence shown here is derived from an EMBL/GenBank/DDBJ whole genome shotgun (WGS) entry which is preliminary data.</text>
</comment>
<dbReference type="Proteomes" id="UP000276133">
    <property type="component" value="Unassembled WGS sequence"/>
</dbReference>
<protein>
    <submittedName>
        <fullName evidence="1">Uncharacterized protein</fullName>
    </submittedName>
</protein>
<sequence>MKLKKGAKSIPFQSKFGLQKKKNFIYENFNSVDKKTCIDLIVIKFDKFNFRFFTNNLNIQPIRARKNFSKKLISDNEQNFFFTKCISLETKLEIINKHSKTREGRGFLSDLEIVNSKTVPEDNVEKDYSNIVDFLFNIENIKPKIFCSSFLMGFRCNQFRYNEQDNFRPTCSLYRGSTEEKIISSS</sequence>
<dbReference type="AlphaFoldDB" id="A0A3M7T023"/>
<name>A0A3M7T023_BRAPC</name>
<evidence type="ECO:0000313" key="1">
    <source>
        <dbReference type="EMBL" id="RNA41374.1"/>
    </source>
</evidence>
<gene>
    <name evidence="1" type="ORF">BpHYR1_026043</name>
</gene>
<keyword evidence="2" id="KW-1185">Reference proteome</keyword>
<accession>A0A3M7T023</accession>